<dbReference type="AlphaFoldDB" id="A0A2W2ASY1"/>
<keyword evidence="2 3" id="KW-0732">Signal</keyword>
<reference evidence="5 6" key="1">
    <citation type="submission" date="2018-06" db="EMBL/GenBank/DDBJ databases">
        <title>Mucibacter soli gen. nov., sp. nov., a new member of the family Chitinophagaceae producing mucin.</title>
        <authorList>
            <person name="Kim M.-K."/>
            <person name="Park S."/>
            <person name="Kim T.-S."/>
            <person name="Joung Y."/>
            <person name="Han J.-H."/>
            <person name="Kim S.B."/>
        </authorList>
    </citation>
    <scope>NUCLEOTIDE SEQUENCE [LARGE SCALE GENOMIC DNA]</scope>
    <source>
        <strain evidence="5 6">R1-15</strain>
    </source>
</reference>
<name>A0A2W2ASY1_9BACT</name>
<keyword evidence="6" id="KW-1185">Reference proteome</keyword>
<feature type="chain" id="PRO_5016071119" description="Imelysin-like domain-containing protein" evidence="3">
    <location>
        <begin position="20"/>
        <end position="367"/>
    </location>
</feature>
<dbReference type="InterPro" id="IPR038352">
    <property type="entry name" value="Imelysin_sf"/>
</dbReference>
<evidence type="ECO:0000313" key="5">
    <source>
        <dbReference type="EMBL" id="PZF70798.1"/>
    </source>
</evidence>
<comment type="caution">
    <text evidence="5">The sequence shown here is derived from an EMBL/GenBank/DDBJ whole genome shotgun (WGS) entry which is preliminary data.</text>
</comment>
<dbReference type="EMBL" id="QKTW01000030">
    <property type="protein sequence ID" value="PZF70798.1"/>
    <property type="molecule type" value="Genomic_DNA"/>
</dbReference>
<gene>
    <name evidence="5" type="ORF">DN068_21380</name>
</gene>
<dbReference type="GO" id="GO:0030313">
    <property type="term" value="C:cell envelope"/>
    <property type="evidence" value="ECO:0007669"/>
    <property type="project" value="UniProtKB-SubCell"/>
</dbReference>
<dbReference type="InterPro" id="IPR018976">
    <property type="entry name" value="Imelysin-like"/>
</dbReference>
<accession>A0A2W2ASY1</accession>
<evidence type="ECO:0000313" key="6">
    <source>
        <dbReference type="Proteomes" id="UP000248745"/>
    </source>
</evidence>
<feature type="signal peptide" evidence="3">
    <location>
        <begin position="1"/>
        <end position="19"/>
    </location>
</feature>
<evidence type="ECO:0000256" key="3">
    <source>
        <dbReference type="SAM" id="SignalP"/>
    </source>
</evidence>
<dbReference type="CDD" id="cd14658">
    <property type="entry name" value="Imelysin-like_IrpA"/>
    <property type="match status" value="1"/>
</dbReference>
<dbReference type="InterPro" id="IPR034982">
    <property type="entry name" value="Imelysin-like_IrpA"/>
</dbReference>
<evidence type="ECO:0000256" key="1">
    <source>
        <dbReference type="ARBA" id="ARBA00004196"/>
    </source>
</evidence>
<dbReference type="Pfam" id="PF09375">
    <property type="entry name" value="Peptidase_M75"/>
    <property type="match status" value="1"/>
</dbReference>
<feature type="domain" description="Imelysin-like" evidence="4">
    <location>
        <begin position="51"/>
        <end position="351"/>
    </location>
</feature>
<evidence type="ECO:0000256" key="2">
    <source>
        <dbReference type="ARBA" id="ARBA00022729"/>
    </source>
</evidence>
<sequence length="367" mass="39917">MNMKNKVILLAAAGLLSLAACNKKDDNNGSATTDFNTLKTKVLADFTNNVAVAGYSDLKTSADDLYAKLQTLNNSATDANLSAARDAWKKMRGTWEQCEGFLFGPVEDNDYDPNMDTWPTDYNQMDSLMANASAFTVADVQNYTLSLRGYHPIEYVIFGKDGNKTAADLTAKEKEYMMALAEDLKNTCTSLYSSWSAAPENYAQQVITAGAGSTKYTKKQDVYLAIIGGMMDICEEVGTSKMKDPYDAYLTEPALAAFLVESPYAGTSIADFKNNLIGLQNVYLGTYNGKSGLGLKDLVAAKNKSLDNNIQTKIAVAVSSFDNITLPYGQAIAAQRTQIQATMAALDDLKNTLENDLEPFIKTNITD</sequence>
<dbReference type="Gene3D" id="1.20.1420.20">
    <property type="entry name" value="M75 peptidase, HXXE motif"/>
    <property type="match status" value="1"/>
</dbReference>
<dbReference type="PROSITE" id="PS51257">
    <property type="entry name" value="PROKAR_LIPOPROTEIN"/>
    <property type="match status" value="1"/>
</dbReference>
<evidence type="ECO:0000259" key="4">
    <source>
        <dbReference type="Pfam" id="PF09375"/>
    </source>
</evidence>
<proteinExistence type="predicted"/>
<dbReference type="OrthoDB" id="9764688at2"/>
<protein>
    <recommendedName>
        <fullName evidence="4">Imelysin-like domain-containing protein</fullName>
    </recommendedName>
</protein>
<organism evidence="5 6">
    <name type="scientific">Taibaiella soli</name>
    <dbReference type="NCBI Taxonomy" id="1649169"/>
    <lineage>
        <taxon>Bacteria</taxon>
        <taxon>Pseudomonadati</taxon>
        <taxon>Bacteroidota</taxon>
        <taxon>Chitinophagia</taxon>
        <taxon>Chitinophagales</taxon>
        <taxon>Chitinophagaceae</taxon>
        <taxon>Taibaiella</taxon>
    </lineage>
</organism>
<comment type="subcellular location">
    <subcellularLocation>
        <location evidence="1">Cell envelope</location>
    </subcellularLocation>
</comment>
<dbReference type="Proteomes" id="UP000248745">
    <property type="component" value="Unassembled WGS sequence"/>
</dbReference>